<organism evidence="1 2">
    <name type="scientific">Parelaphostrongylus tenuis</name>
    <name type="common">Meningeal worm</name>
    <dbReference type="NCBI Taxonomy" id="148309"/>
    <lineage>
        <taxon>Eukaryota</taxon>
        <taxon>Metazoa</taxon>
        <taxon>Ecdysozoa</taxon>
        <taxon>Nematoda</taxon>
        <taxon>Chromadorea</taxon>
        <taxon>Rhabditida</taxon>
        <taxon>Rhabditina</taxon>
        <taxon>Rhabditomorpha</taxon>
        <taxon>Strongyloidea</taxon>
        <taxon>Metastrongylidae</taxon>
        <taxon>Parelaphostrongylus</taxon>
    </lineage>
</organism>
<dbReference type="AlphaFoldDB" id="A0AAD5QEB2"/>
<gene>
    <name evidence="1" type="ORF">KIN20_004246</name>
</gene>
<evidence type="ECO:0000313" key="2">
    <source>
        <dbReference type="Proteomes" id="UP001196413"/>
    </source>
</evidence>
<dbReference type="EMBL" id="JAHQIW010000570">
    <property type="protein sequence ID" value="KAJ1348853.1"/>
    <property type="molecule type" value="Genomic_DNA"/>
</dbReference>
<sequence>MAPSPMWSTSKRSIYQNCRSYRKFDIVDEDEITWRQNDRHAKSLAECYLALKHERQDILEGKKARFTAKTFSRGEEGKEIVISKLDSAKSLTIRASSSTLWSTRICLSVFILLLDFSIGSEDNTQQRYRTTFRNKPL</sequence>
<name>A0AAD5QEB2_PARTN</name>
<proteinExistence type="predicted"/>
<reference evidence="1" key="1">
    <citation type="submission" date="2021-06" db="EMBL/GenBank/DDBJ databases">
        <title>Parelaphostrongylus tenuis whole genome reference sequence.</title>
        <authorList>
            <person name="Garwood T.J."/>
            <person name="Larsen P.A."/>
            <person name="Fountain-Jones N.M."/>
            <person name="Garbe J.R."/>
            <person name="Macchietto M.G."/>
            <person name="Kania S.A."/>
            <person name="Gerhold R.W."/>
            <person name="Richards J.E."/>
            <person name="Wolf T.M."/>
        </authorList>
    </citation>
    <scope>NUCLEOTIDE SEQUENCE</scope>
    <source>
        <strain evidence="1">MNPRO001-30</strain>
        <tissue evidence="1">Meninges</tissue>
    </source>
</reference>
<accession>A0AAD5QEB2</accession>
<comment type="caution">
    <text evidence="1">The sequence shown here is derived from an EMBL/GenBank/DDBJ whole genome shotgun (WGS) entry which is preliminary data.</text>
</comment>
<protein>
    <submittedName>
        <fullName evidence="1">Uncharacterized protein</fullName>
    </submittedName>
</protein>
<dbReference type="Proteomes" id="UP001196413">
    <property type="component" value="Unassembled WGS sequence"/>
</dbReference>
<evidence type="ECO:0000313" key="1">
    <source>
        <dbReference type="EMBL" id="KAJ1348853.1"/>
    </source>
</evidence>
<keyword evidence="2" id="KW-1185">Reference proteome</keyword>